<feature type="transmembrane region" description="Helical" evidence="1">
    <location>
        <begin position="37"/>
        <end position="63"/>
    </location>
</feature>
<dbReference type="AlphaFoldDB" id="A0A1H5USN2"/>
<dbReference type="EMBL" id="FNVO01000002">
    <property type="protein sequence ID" value="SEF78095.1"/>
    <property type="molecule type" value="Genomic_DNA"/>
</dbReference>
<proteinExistence type="predicted"/>
<gene>
    <name evidence="2" type="ORF">SAMN04489712_1026</name>
</gene>
<dbReference type="OrthoDB" id="3481952at2"/>
<dbReference type="InterPro" id="IPR016410">
    <property type="entry name" value="Phage_imm"/>
</dbReference>
<keyword evidence="1" id="KW-0812">Transmembrane</keyword>
<sequence>MNSYESSPWFWLLIIGGLATLAVLPTLVAMLRRVDSLTTIILFNTIGCATFVGWPAALVLAFAMPRRTQKTGLPFSTRQFPPT</sequence>
<keyword evidence="1" id="KW-0472">Membrane</keyword>
<organism evidence="2 3">
    <name type="scientific">Thermomonospora echinospora</name>
    <dbReference type="NCBI Taxonomy" id="1992"/>
    <lineage>
        <taxon>Bacteria</taxon>
        <taxon>Bacillati</taxon>
        <taxon>Actinomycetota</taxon>
        <taxon>Actinomycetes</taxon>
        <taxon>Streptosporangiales</taxon>
        <taxon>Thermomonosporaceae</taxon>
        <taxon>Thermomonospora</taxon>
    </lineage>
</organism>
<dbReference type="RefSeq" id="WP_146087250.1">
    <property type="nucleotide sequence ID" value="NZ_FNVO01000002.1"/>
</dbReference>
<accession>A0A1H5USN2</accession>
<feature type="transmembrane region" description="Helical" evidence="1">
    <location>
        <begin position="9"/>
        <end position="31"/>
    </location>
</feature>
<protein>
    <submittedName>
        <fullName evidence="2">Superinfection immunity protein</fullName>
    </submittedName>
</protein>
<name>A0A1H5USN2_9ACTN</name>
<evidence type="ECO:0000256" key="1">
    <source>
        <dbReference type="SAM" id="Phobius"/>
    </source>
</evidence>
<reference evidence="3" key="1">
    <citation type="submission" date="2016-10" db="EMBL/GenBank/DDBJ databases">
        <authorList>
            <person name="Varghese N."/>
            <person name="Submissions S."/>
        </authorList>
    </citation>
    <scope>NUCLEOTIDE SEQUENCE [LARGE SCALE GENOMIC DNA]</scope>
    <source>
        <strain evidence="3">DSM 43163</strain>
    </source>
</reference>
<dbReference type="Pfam" id="PF14373">
    <property type="entry name" value="Imm_superinfect"/>
    <property type="match status" value="1"/>
</dbReference>
<evidence type="ECO:0000313" key="2">
    <source>
        <dbReference type="EMBL" id="SEF78095.1"/>
    </source>
</evidence>
<keyword evidence="1" id="KW-1133">Transmembrane helix</keyword>
<evidence type="ECO:0000313" key="3">
    <source>
        <dbReference type="Proteomes" id="UP000236723"/>
    </source>
</evidence>
<keyword evidence="3" id="KW-1185">Reference proteome</keyword>
<dbReference type="Proteomes" id="UP000236723">
    <property type="component" value="Unassembled WGS sequence"/>
</dbReference>